<feature type="region of interest" description="Disordered" evidence="1">
    <location>
        <begin position="1"/>
        <end position="25"/>
    </location>
</feature>
<reference evidence="2 3" key="1">
    <citation type="submission" date="2017-12" db="EMBL/GenBank/DDBJ databases">
        <title>Sequencing, de novo assembly and annotation of complete genome of a new Thraustochytrid species, strain FCC1311.</title>
        <authorList>
            <person name="Sedici K."/>
            <person name="Godart F."/>
            <person name="Aiese Cigliano R."/>
            <person name="Sanseverino W."/>
            <person name="Barakat M."/>
            <person name="Ortet P."/>
            <person name="Marechal E."/>
            <person name="Cagnac O."/>
            <person name="Amato A."/>
        </authorList>
    </citation>
    <scope>NUCLEOTIDE SEQUENCE [LARGE SCALE GENOMIC DNA]</scope>
</reference>
<evidence type="ECO:0000313" key="3">
    <source>
        <dbReference type="Proteomes" id="UP000241890"/>
    </source>
</evidence>
<dbReference type="Proteomes" id="UP000241890">
    <property type="component" value="Unassembled WGS sequence"/>
</dbReference>
<accession>A0A2R5GKX5</accession>
<dbReference type="InParanoid" id="A0A2R5GKX5"/>
<gene>
    <name evidence="2" type="ORF">FCC1311_066072</name>
</gene>
<dbReference type="EMBL" id="BEYU01000075">
    <property type="protein sequence ID" value="GBG30388.1"/>
    <property type="molecule type" value="Genomic_DNA"/>
</dbReference>
<sequence>MDTGEQCMSERDAGAGEGEGASKVTQGHLTMRKLTRELWMTVFSFTTPYTTYILGQTCHDLAKIVATVKATEIWPGLRRHGVLNRKEEELSVAYITTSAQELLYGLNNGLATPSDFFAPRHRVGPIAAEYALRETCCVCFKECVAKKWSTENTSDFSWHPDGVQKCGLYGHHKCVNSNLPRDDWDQKLFSAGMRRLVPIDCRLDQRPGECMQMRAIDAQFFAGESLDLTEPDNNDGCVLSRKILRQCEFRVNVCTVGTEVSMIPGQHDVSTAAIIHCAAHWDQPREELSIHTDDFFTRSDDVNAQLYSLVMDGLRGDLARVIPVFAIRSCLLHCSTLMSSHMPNVLRHCSAWTKLHAFEHDGSLHNGSSVEIFTWAFFTRERLQVDVKFRKAHGSSRAEFKLRQLAEERYNLVDAVLKRLKKTQWHLCTATACEVLRFVLLACFRFPYSKQQITMAMKMLDRFMGPMPVLLSSGKAKLITGRAEVASLEGATRAAYDAEVLRPRWVAFRNAYGNVDCKFPPGTITSIETALSLAETAIEMPEHWASANEQRGARKKRKVKA</sequence>
<organism evidence="2 3">
    <name type="scientific">Hondaea fermentalgiana</name>
    <dbReference type="NCBI Taxonomy" id="2315210"/>
    <lineage>
        <taxon>Eukaryota</taxon>
        <taxon>Sar</taxon>
        <taxon>Stramenopiles</taxon>
        <taxon>Bigyra</taxon>
        <taxon>Labyrinthulomycetes</taxon>
        <taxon>Thraustochytrida</taxon>
        <taxon>Thraustochytriidae</taxon>
        <taxon>Hondaea</taxon>
    </lineage>
</organism>
<comment type="caution">
    <text evidence="2">The sequence shown here is derived from an EMBL/GenBank/DDBJ whole genome shotgun (WGS) entry which is preliminary data.</text>
</comment>
<keyword evidence="3" id="KW-1185">Reference proteome</keyword>
<proteinExistence type="predicted"/>
<protein>
    <submittedName>
        <fullName evidence="2">Uncharacterized protein</fullName>
    </submittedName>
</protein>
<name>A0A2R5GKX5_9STRA</name>
<evidence type="ECO:0000256" key="1">
    <source>
        <dbReference type="SAM" id="MobiDB-lite"/>
    </source>
</evidence>
<dbReference type="AlphaFoldDB" id="A0A2R5GKX5"/>
<evidence type="ECO:0000313" key="2">
    <source>
        <dbReference type="EMBL" id="GBG30388.1"/>
    </source>
</evidence>